<comment type="caution">
    <text evidence="2">The sequence shown here is derived from an EMBL/GenBank/DDBJ whole genome shotgun (WGS) entry which is preliminary data.</text>
</comment>
<keyword evidence="1" id="KW-0472">Membrane</keyword>
<keyword evidence="1" id="KW-0812">Transmembrane</keyword>
<dbReference type="Proteomes" id="UP001432027">
    <property type="component" value="Unassembled WGS sequence"/>
</dbReference>
<reference evidence="2" key="1">
    <citation type="submission" date="2023-10" db="EMBL/GenBank/DDBJ databases">
        <title>Genome assembly of Pristionchus species.</title>
        <authorList>
            <person name="Yoshida K."/>
            <person name="Sommer R.J."/>
        </authorList>
    </citation>
    <scope>NUCLEOTIDE SEQUENCE</scope>
    <source>
        <strain evidence="2">RS0144</strain>
    </source>
</reference>
<feature type="transmembrane region" description="Helical" evidence="1">
    <location>
        <begin position="154"/>
        <end position="176"/>
    </location>
</feature>
<feature type="transmembrane region" description="Helical" evidence="1">
    <location>
        <begin position="128"/>
        <end position="147"/>
    </location>
</feature>
<gene>
    <name evidence="2" type="ORF">PENTCL1PPCAC_5589</name>
</gene>
<dbReference type="AlphaFoldDB" id="A0AAV5SQ17"/>
<feature type="transmembrane region" description="Helical" evidence="1">
    <location>
        <begin position="182"/>
        <end position="202"/>
    </location>
</feature>
<feature type="transmembrane region" description="Helical" evidence="1">
    <location>
        <begin position="65"/>
        <end position="86"/>
    </location>
</feature>
<feature type="non-terminal residue" evidence="2">
    <location>
        <position position="1"/>
    </location>
</feature>
<protein>
    <submittedName>
        <fullName evidence="2">Uncharacterized protein</fullName>
    </submittedName>
</protein>
<evidence type="ECO:0000256" key="1">
    <source>
        <dbReference type="SAM" id="Phobius"/>
    </source>
</evidence>
<feature type="transmembrane region" description="Helical" evidence="1">
    <location>
        <begin position="12"/>
        <end position="30"/>
    </location>
</feature>
<feature type="transmembrane region" description="Helical" evidence="1">
    <location>
        <begin position="98"/>
        <end position="116"/>
    </location>
</feature>
<keyword evidence="1" id="KW-1133">Transmembrane helix</keyword>
<organism evidence="2 3">
    <name type="scientific">Pristionchus entomophagus</name>
    <dbReference type="NCBI Taxonomy" id="358040"/>
    <lineage>
        <taxon>Eukaryota</taxon>
        <taxon>Metazoa</taxon>
        <taxon>Ecdysozoa</taxon>
        <taxon>Nematoda</taxon>
        <taxon>Chromadorea</taxon>
        <taxon>Rhabditida</taxon>
        <taxon>Rhabditina</taxon>
        <taxon>Diplogasteromorpha</taxon>
        <taxon>Diplogasteroidea</taxon>
        <taxon>Neodiplogasteridae</taxon>
        <taxon>Pristionchus</taxon>
    </lineage>
</organism>
<dbReference type="EMBL" id="BTSX01000002">
    <property type="protein sequence ID" value="GMS83414.1"/>
    <property type="molecule type" value="Genomic_DNA"/>
</dbReference>
<sequence>EDWNVIRGQIVVYVLLSIIMVSYFAHVDFIENMTVIDTIPGGRHIHCCCQEFKKLNEIESHESQLILSPFVKTFFILILHVLGALSPLWERFICRKKMLMGLMIVGIPASVIVIFSHHDPIREEMSGFLLNLSSLMMITFSTLSEMLPYEMRFLAPYSFIFAASISSTAAALHFRIDFNTTNLGVCCVVFNVLGLILVRFFVKDDLPHEYSKLC</sequence>
<evidence type="ECO:0000313" key="2">
    <source>
        <dbReference type="EMBL" id="GMS83414.1"/>
    </source>
</evidence>
<keyword evidence="3" id="KW-1185">Reference proteome</keyword>
<accession>A0AAV5SQ17</accession>
<proteinExistence type="predicted"/>
<name>A0AAV5SQ17_9BILA</name>
<evidence type="ECO:0000313" key="3">
    <source>
        <dbReference type="Proteomes" id="UP001432027"/>
    </source>
</evidence>